<feature type="region of interest" description="Disordered" evidence="1">
    <location>
        <begin position="58"/>
        <end position="101"/>
    </location>
</feature>
<dbReference type="Proteomes" id="UP000184330">
    <property type="component" value="Unassembled WGS sequence"/>
</dbReference>
<protein>
    <recommendedName>
        <fullName evidence="2">Myb-like DNA-binding domain-containing protein</fullName>
    </recommendedName>
</protein>
<evidence type="ECO:0000259" key="2">
    <source>
        <dbReference type="Pfam" id="PF22980"/>
    </source>
</evidence>
<proteinExistence type="predicted"/>
<feature type="domain" description="Myb-like DNA-binding" evidence="2">
    <location>
        <begin position="10"/>
        <end position="55"/>
    </location>
</feature>
<dbReference type="EMBL" id="FJOG01000004">
    <property type="protein sequence ID" value="CZR53692.1"/>
    <property type="molecule type" value="Genomic_DNA"/>
</dbReference>
<organism evidence="3 4">
    <name type="scientific">Phialocephala subalpina</name>
    <dbReference type="NCBI Taxonomy" id="576137"/>
    <lineage>
        <taxon>Eukaryota</taxon>
        <taxon>Fungi</taxon>
        <taxon>Dikarya</taxon>
        <taxon>Ascomycota</taxon>
        <taxon>Pezizomycotina</taxon>
        <taxon>Leotiomycetes</taxon>
        <taxon>Helotiales</taxon>
        <taxon>Mollisiaceae</taxon>
        <taxon>Phialocephala</taxon>
        <taxon>Phialocephala fortinii species complex</taxon>
    </lineage>
</organism>
<dbReference type="STRING" id="576137.A0A1L7WLP7"/>
<feature type="compositionally biased region" description="Polar residues" evidence="1">
    <location>
        <begin position="77"/>
        <end position="86"/>
    </location>
</feature>
<evidence type="ECO:0000256" key="1">
    <source>
        <dbReference type="SAM" id="MobiDB-lite"/>
    </source>
</evidence>
<accession>A0A1L7WLP7</accession>
<feature type="region of interest" description="Disordered" evidence="1">
    <location>
        <begin position="132"/>
        <end position="167"/>
    </location>
</feature>
<gene>
    <name evidence="3" type="ORF">PAC_03572</name>
</gene>
<keyword evidence="4" id="KW-1185">Reference proteome</keyword>
<dbReference type="OrthoDB" id="5403747at2759"/>
<evidence type="ECO:0000313" key="4">
    <source>
        <dbReference type="Proteomes" id="UP000184330"/>
    </source>
</evidence>
<evidence type="ECO:0000313" key="3">
    <source>
        <dbReference type="EMBL" id="CZR53692.1"/>
    </source>
</evidence>
<reference evidence="3 4" key="1">
    <citation type="submission" date="2016-03" db="EMBL/GenBank/DDBJ databases">
        <authorList>
            <person name="Ploux O."/>
        </authorList>
    </citation>
    <scope>NUCLEOTIDE SEQUENCE [LARGE SCALE GENOMIC DNA]</scope>
    <source>
        <strain evidence="3 4">UAMH 11012</strain>
    </source>
</reference>
<feature type="compositionally biased region" description="Basic residues" evidence="1">
    <location>
        <begin position="88"/>
        <end position="97"/>
    </location>
</feature>
<name>A0A1L7WLP7_9HELO</name>
<dbReference type="InterPro" id="IPR054505">
    <property type="entry name" value="Myb_DNA-bind_8"/>
</dbReference>
<sequence length="167" mass="18266">MPSQDPTVKDVKFFMCYIKNMKNKPEVDWNVIAQEMGLANGSTASTRFGQIKKKYIDGGIGGTPSPAKPRAKKSEVGSGTNITPSKVTKPKGRPTKKAKAEALAQAAAHELEVKEESMVNEYANANEFANGYDQVDDYGNAQEYGNGYDDDRNIQFYDPNEGMGDEA</sequence>
<dbReference type="AlphaFoldDB" id="A0A1L7WLP7"/>
<dbReference type="Pfam" id="PF22980">
    <property type="entry name" value="Myb_DNA-bind_8"/>
    <property type="match status" value="1"/>
</dbReference>